<keyword evidence="4 8" id="KW-0547">Nucleotide-binding</keyword>
<evidence type="ECO:0000256" key="4">
    <source>
        <dbReference type="ARBA" id="ARBA00022741"/>
    </source>
</evidence>
<proteinExistence type="inferred from homology"/>
<dbReference type="Gene3D" id="1.10.730.10">
    <property type="entry name" value="Isoleucyl-tRNA Synthetase, Domain 1"/>
    <property type="match status" value="1"/>
</dbReference>
<dbReference type="Pfam" id="PF00133">
    <property type="entry name" value="tRNA-synt_1"/>
    <property type="match status" value="1"/>
</dbReference>
<feature type="domain" description="Aminoacyl-tRNA synthetase class Ia" evidence="10">
    <location>
        <begin position="16"/>
        <end position="677"/>
    </location>
</feature>
<dbReference type="eggNOG" id="arCOG00809">
    <property type="taxonomic scope" value="Archaea"/>
</dbReference>
<dbReference type="NCBIfam" id="TIGR00395">
    <property type="entry name" value="leuS_arch"/>
    <property type="match status" value="1"/>
</dbReference>
<dbReference type="CDD" id="cd00812">
    <property type="entry name" value="LeuRS_core"/>
    <property type="match status" value="1"/>
</dbReference>
<keyword evidence="5 8" id="KW-0067">ATP-binding</keyword>
<name>D2RDZ4_ARCPA</name>
<dbReference type="PANTHER" id="PTHR45794:SF1">
    <property type="entry name" value="LEUCINE--TRNA LIGASE, CYTOPLASMIC"/>
    <property type="match status" value="1"/>
</dbReference>
<dbReference type="HOGENOM" id="CLU_004174_0_0_2"/>
<dbReference type="SUPFAM" id="SSF50677">
    <property type="entry name" value="ValRS/IleRS/LeuRS editing domain"/>
    <property type="match status" value="1"/>
</dbReference>
<dbReference type="GO" id="GO:0002161">
    <property type="term" value="F:aminoacyl-tRNA deacylase activity"/>
    <property type="evidence" value="ECO:0007669"/>
    <property type="project" value="InterPro"/>
</dbReference>
<evidence type="ECO:0000256" key="8">
    <source>
        <dbReference type="HAMAP-Rule" id="MF_00049"/>
    </source>
</evidence>
<dbReference type="STRING" id="572546.Arcpr_1287"/>
<dbReference type="SUPFAM" id="SSF52374">
    <property type="entry name" value="Nucleotidylyl transferase"/>
    <property type="match status" value="1"/>
</dbReference>
<feature type="domain" description="Methionyl/Valyl/Leucyl/Isoleucyl-tRNA synthetase anticodon-binding" evidence="11">
    <location>
        <begin position="711"/>
        <end position="830"/>
    </location>
</feature>
<dbReference type="InterPro" id="IPR001412">
    <property type="entry name" value="aa-tRNA-synth_I_CS"/>
</dbReference>
<dbReference type="Gene3D" id="3.40.50.620">
    <property type="entry name" value="HUPs"/>
    <property type="match status" value="1"/>
</dbReference>
<feature type="binding site" evidence="8">
    <location>
        <position position="641"/>
    </location>
    <ligand>
        <name>ATP</name>
        <dbReference type="ChEBI" id="CHEBI:30616"/>
    </ligand>
</feature>
<evidence type="ECO:0000256" key="6">
    <source>
        <dbReference type="ARBA" id="ARBA00022917"/>
    </source>
</evidence>
<keyword evidence="3 8" id="KW-0436">Ligase</keyword>
<keyword evidence="7 8" id="KW-0030">Aminoacyl-tRNA synthetase</keyword>
<dbReference type="GO" id="GO:0004823">
    <property type="term" value="F:leucine-tRNA ligase activity"/>
    <property type="evidence" value="ECO:0007669"/>
    <property type="project" value="UniProtKB-UniRule"/>
</dbReference>
<dbReference type="KEGG" id="apo:Arcpr_1287"/>
<evidence type="ECO:0000259" key="11">
    <source>
        <dbReference type="Pfam" id="PF08264"/>
    </source>
</evidence>
<keyword evidence="6 8" id="KW-0648">Protein biosynthesis</keyword>
<evidence type="ECO:0000256" key="3">
    <source>
        <dbReference type="ARBA" id="ARBA00022598"/>
    </source>
</evidence>
<evidence type="ECO:0000256" key="2">
    <source>
        <dbReference type="ARBA" id="ARBA00022490"/>
    </source>
</evidence>
<evidence type="ECO:0000256" key="9">
    <source>
        <dbReference type="RuleBase" id="RU363035"/>
    </source>
</evidence>
<dbReference type="Proteomes" id="UP000001901">
    <property type="component" value="Chromosome"/>
</dbReference>
<dbReference type="NCBIfam" id="NF008957">
    <property type="entry name" value="PRK12300.1"/>
    <property type="match status" value="1"/>
</dbReference>
<dbReference type="PANTHER" id="PTHR45794">
    <property type="entry name" value="LEUCYL-TRNA SYNTHETASE"/>
    <property type="match status" value="1"/>
</dbReference>
<evidence type="ECO:0000313" key="13">
    <source>
        <dbReference type="Proteomes" id="UP000001901"/>
    </source>
</evidence>
<evidence type="ECO:0000256" key="7">
    <source>
        <dbReference type="ARBA" id="ARBA00023146"/>
    </source>
</evidence>
<keyword evidence="2 8" id="KW-0963">Cytoplasm</keyword>
<keyword evidence="13" id="KW-1185">Reference proteome</keyword>
<reference evidence="12 13" key="1">
    <citation type="journal article" date="2010" name="Stand. Genomic Sci.">
        <title>Complete genome sequence of Archaeoglobus profundus type strain (AV18).</title>
        <authorList>
            <person name="von Jan M."/>
            <person name="Lapidus A."/>
            <person name="Del Rio T.G."/>
            <person name="Copeland A."/>
            <person name="Tice H."/>
            <person name="Cheng J.F."/>
            <person name="Lucas S."/>
            <person name="Chen F."/>
            <person name="Nolan M."/>
            <person name="Goodwin L."/>
            <person name="Han C."/>
            <person name="Pitluck S."/>
            <person name="Liolios K."/>
            <person name="Ivanova N."/>
            <person name="Mavromatis K."/>
            <person name="Ovchinnikova G."/>
            <person name="Chertkov O."/>
            <person name="Pati A."/>
            <person name="Chen A."/>
            <person name="Palaniappan K."/>
            <person name="Land M."/>
            <person name="Hauser L."/>
            <person name="Chang Y.J."/>
            <person name="Jeffries C.D."/>
            <person name="Saunders E."/>
            <person name="Brettin T."/>
            <person name="Detter J.C."/>
            <person name="Chain P."/>
            <person name="Eichinger K."/>
            <person name="Huber H."/>
            <person name="Spring S."/>
            <person name="Rohde M."/>
            <person name="Goker M."/>
            <person name="Wirth R."/>
            <person name="Woyke T."/>
            <person name="Bristow J."/>
            <person name="Eisen J.A."/>
            <person name="Markowitz V."/>
            <person name="Hugenholtz P."/>
            <person name="Kyrpides N.C."/>
            <person name="Klenk H.P."/>
        </authorList>
    </citation>
    <scope>NUCLEOTIDE SEQUENCE [LARGE SCALE GENOMIC DNA]</scope>
    <source>
        <strain evidence="13">DSM 5631 / JCM 9629 / NBRC 100127 / Av18</strain>
    </source>
</reference>
<accession>D2RDZ4</accession>
<evidence type="ECO:0000313" key="12">
    <source>
        <dbReference type="EMBL" id="ADB58338.1"/>
    </source>
</evidence>
<feature type="short sequence motif" description="'KMSKS' region" evidence="8">
    <location>
        <begin position="638"/>
        <end position="642"/>
    </location>
</feature>
<dbReference type="FunFam" id="3.90.740.10:FF:000024">
    <property type="entry name" value="Leucine--tRNA ligase"/>
    <property type="match status" value="1"/>
</dbReference>
<evidence type="ECO:0000256" key="5">
    <source>
        <dbReference type="ARBA" id="ARBA00022840"/>
    </source>
</evidence>
<dbReference type="SUPFAM" id="SSF47323">
    <property type="entry name" value="Anticodon-binding domain of a subclass of class I aminoacyl-tRNA synthetases"/>
    <property type="match status" value="1"/>
</dbReference>
<sequence length="943" mass="110082">MSVYSAFMFREIEEKWQRAWEEAGIFQADPDDRPKFFITIPYPYLNGNLHVGHCRTFTIGDAIARYKRMCGFNVLFPMGFHVTGTPIIGLAELIKKRDPRTIEVYTKYHDVPKDILLTLTTPERIVEYFAKEAEKALKDIGYSIDWRRKFTTTDEPYQKFIEWQFWKLKEKGLIVKGSHPVRFCPNCNNPVEDHDLLMGEEATIVDYTVIKFYMPDDEFGKIIFPCATLRPETVFGVTNIWVKPTTYVLAKVDGELWFISKECAEKLRYQERNIEILREVNAEEFIGKFVVNPVTGKEVPILPAEFVDTDNATGVVMSVPAHAPYDYVAIEDLKRNEEILRKYGIEDVVKSIEPIVLIRIEDEDYDIPAKDVVEKLGIKNQSDPNLEKATKIVYKKEYHKGVLLDVTGKYAGMKVSEVKEVIQRDLIQQGIGDVFYEFSEKPVVCRCGTKCVVKVVRDQWFIRYSDEEWKRKVLDWLEKMTIIPDYYKEEFRNKIEWLKDKACARRRGLGTRIPWDKEWLIESLSDSTIYMAYYILAKFINEGKLKAENITQEFLDYVLLGIGKAEDAAKSSGLDVKTVEDVRKDFKYWYPVDLRSSGKDLVANHLLFFLFHHVAIFPPKHWPRAIAVNGYVSLEGKKMSKSKGPLLTMKRAVAENGADVTRLYILYASEYDSDADWRSKEVEAMKRHLERFFELVKEHYTKEIKEIDHLDRWLISRFQKAVKETRDAMEKLQTRRAVNSAFFEVLNDIRWYLKRGGDNLAIILDDWIKLLAPFIPHICEELWHLKHDSFVSLESYPEYDESKIDEKAEAIENYLKNFIEDVKEVMKFFKGERVYVAFAEDWKVEALKVALDSDSMKSAMAELMKYDKFKKMAKEVSAFLKRVFRDKDTFKEIVGIDERKIIEENKEFIEGELGVKIVLDESAVPEDRRKQAMPGKPAIYVEG</sequence>
<evidence type="ECO:0000256" key="1">
    <source>
        <dbReference type="ARBA" id="ARBA00005594"/>
    </source>
</evidence>
<dbReference type="Pfam" id="PF08264">
    <property type="entry name" value="Anticodon_1"/>
    <property type="match status" value="1"/>
</dbReference>
<dbReference type="GO" id="GO:0005737">
    <property type="term" value="C:cytoplasm"/>
    <property type="evidence" value="ECO:0007669"/>
    <property type="project" value="UniProtKB-SubCell"/>
</dbReference>
<dbReference type="FunFam" id="1.10.730.10:FF:000051">
    <property type="entry name" value="Leucine--tRNA ligase"/>
    <property type="match status" value="1"/>
</dbReference>
<dbReference type="InterPro" id="IPR002300">
    <property type="entry name" value="aa-tRNA-synth_Ia"/>
</dbReference>
<dbReference type="InterPro" id="IPR009080">
    <property type="entry name" value="tRNAsynth_Ia_anticodon-bd"/>
</dbReference>
<dbReference type="HAMAP" id="MF_00049_A">
    <property type="entry name" value="Leu_tRNA_synth_A"/>
    <property type="match status" value="1"/>
</dbReference>
<dbReference type="InterPro" id="IPR004493">
    <property type="entry name" value="Leu-tRNA-synth_Ia_arc/euk"/>
</dbReference>
<comment type="subcellular location">
    <subcellularLocation>
        <location evidence="8">Cytoplasm</location>
    </subcellularLocation>
</comment>
<dbReference type="Gene3D" id="1.10.10.720">
    <property type="entry name" value="leucyl-tRNA synthetase"/>
    <property type="match status" value="1"/>
</dbReference>
<dbReference type="GO" id="GO:0006429">
    <property type="term" value="P:leucyl-tRNA aminoacylation"/>
    <property type="evidence" value="ECO:0007669"/>
    <property type="project" value="UniProtKB-UniRule"/>
</dbReference>
<dbReference type="EMBL" id="CP001857">
    <property type="protein sequence ID" value="ADB58338.1"/>
    <property type="molecule type" value="Genomic_DNA"/>
</dbReference>
<dbReference type="InterPro" id="IPR020791">
    <property type="entry name" value="Leu-tRNA-lgase_arc"/>
</dbReference>
<dbReference type="EC" id="6.1.1.4" evidence="8"/>
<gene>
    <name evidence="8" type="primary">leuS</name>
    <name evidence="12" type="ordered locus">Arcpr_1287</name>
</gene>
<evidence type="ECO:0000259" key="10">
    <source>
        <dbReference type="Pfam" id="PF00133"/>
    </source>
</evidence>
<comment type="catalytic activity">
    <reaction evidence="8">
        <text>tRNA(Leu) + L-leucine + ATP = L-leucyl-tRNA(Leu) + AMP + diphosphate</text>
        <dbReference type="Rhea" id="RHEA:11688"/>
        <dbReference type="Rhea" id="RHEA-COMP:9613"/>
        <dbReference type="Rhea" id="RHEA-COMP:9622"/>
        <dbReference type="ChEBI" id="CHEBI:30616"/>
        <dbReference type="ChEBI" id="CHEBI:33019"/>
        <dbReference type="ChEBI" id="CHEBI:57427"/>
        <dbReference type="ChEBI" id="CHEBI:78442"/>
        <dbReference type="ChEBI" id="CHEBI:78494"/>
        <dbReference type="ChEBI" id="CHEBI:456215"/>
        <dbReference type="EC" id="6.1.1.4"/>
    </reaction>
</comment>
<dbReference type="Gene3D" id="3.90.740.10">
    <property type="entry name" value="Valyl/Leucyl/Isoleucyl-tRNA synthetase, editing domain"/>
    <property type="match status" value="1"/>
</dbReference>
<dbReference type="PROSITE" id="PS00178">
    <property type="entry name" value="AA_TRNA_LIGASE_I"/>
    <property type="match status" value="1"/>
</dbReference>
<dbReference type="InterPro" id="IPR009008">
    <property type="entry name" value="Val/Leu/Ile-tRNA-synth_edit"/>
</dbReference>
<protein>
    <recommendedName>
        <fullName evidence="8">Leucine--tRNA ligase</fullName>
        <ecNumber evidence="8">6.1.1.4</ecNumber>
    </recommendedName>
    <alternativeName>
        <fullName evidence="8">Leucyl-tRNA synthetase</fullName>
        <shortName evidence="8">LeuRS</shortName>
    </alternativeName>
</protein>
<dbReference type="AlphaFoldDB" id="D2RDZ4"/>
<dbReference type="GO" id="GO:0005524">
    <property type="term" value="F:ATP binding"/>
    <property type="evidence" value="ECO:0007669"/>
    <property type="project" value="UniProtKB-UniRule"/>
</dbReference>
<dbReference type="InterPro" id="IPR013155">
    <property type="entry name" value="M/V/L/I-tRNA-synth_anticd-bd"/>
</dbReference>
<comment type="similarity">
    <text evidence="1 8 9">Belongs to the class-I aminoacyl-tRNA synthetase family.</text>
</comment>
<dbReference type="InterPro" id="IPR014729">
    <property type="entry name" value="Rossmann-like_a/b/a_fold"/>
</dbReference>
<feature type="short sequence motif" description="'HIGH' region" evidence="8">
    <location>
        <begin position="43"/>
        <end position="53"/>
    </location>
</feature>
<organism evidence="12 13">
    <name type="scientific">Archaeoglobus profundus (strain DSM 5631 / JCM 9629 / NBRC 100127 / Av18)</name>
    <dbReference type="NCBI Taxonomy" id="572546"/>
    <lineage>
        <taxon>Archaea</taxon>
        <taxon>Methanobacteriati</taxon>
        <taxon>Methanobacteriota</taxon>
        <taxon>Archaeoglobi</taxon>
        <taxon>Archaeoglobales</taxon>
        <taxon>Archaeoglobaceae</taxon>
        <taxon>Archaeoglobus</taxon>
    </lineage>
</organism>
<dbReference type="Gene3D" id="3.30.2320.20">
    <property type="entry name" value="Class I aminoacyl-tRNA synthetases (RS)"/>
    <property type="match status" value="1"/>
</dbReference>
<dbReference type="CDD" id="cd07959">
    <property type="entry name" value="Anticodon_Ia_Leu_AEc"/>
    <property type="match status" value="1"/>
</dbReference>
<dbReference type="PaxDb" id="572546-Arcpr_1287"/>